<evidence type="ECO:0000313" key="2">
    <source>
        <dbReference type="Proteomes" id="UP000036513"/>
    </source>
</evidence>
<keyword evidence="2" id="KW-1185">Reference proteome</keyword>
<reference evidence="1 2" key="1">
    <citation type="journal article" date="2015" name="Genome Biol. Evol.">
        <title>Characterization of Three Mycobacterium spp. with Potential Use in Bioremediation by Genome Sequencing and Comparative Genomics.</title>
        <authorList>
            <person name="Das S."/>
            <person name="Pettersson B.M."/>
            <person name="Behra P.R."/>
            <person name="Ramesh M."/>
            <person name="Dasgupta S."/>
            <person name="Bhattacharya A."/>
            <person name="Kirsebom L.A."/>
        </authorList>
    </citation>
    <scope>NUCLEOTIDE SEQUENCE [LARGE SCALE GENOMIC DNA]</scope>
    <source>
        <strain evidence="1 2">DSM 43826</strain>
    </source>
</reference>
<evidence type="ECO:0008006" key="3">
    <source>
        <dbReference type="Google" id="ProtNLM"/>
    </source>
</evidence>
<evidence type="ECO:0000313" key="1">
    <source>
        <dbReference type="EMBL" id="KMO82585.1"/>
    </source>
</evidence>
<dbReference type="STRING" id="37916.MCHLDSM_01208"/>
<accession>A0A0J6WH60</accession>
<dbReference type="RefSeq" id="WP_023363492.1">
    <property type="nucleotide sequence ID" value="NZ_JYNL01000009.1"/>
</dbReference>
<comment type="caution">
    <text evidence="1">The sequence shown here is derived from an EMBL/GenBank/DDBJ whole genome shotgun (WGS) entry which is preliminary data.</text>
</comment>
<dbReference type="AlphaFoldDB" id="A0A0J6WH60"/>
<dbReference type="EMBL" id="JYNL01000009">
    <property type="protein sequence ID" value="KMO82585.1"/>
    <property type="molecule type" value="Genomic_DNA"/>
</dbReference>
<sequence>MNPKDRSRKKAGAYGAERIKQRELRRVETPMDLTLLEIDTIEAIASHEVIYQLAAVLPVHEPGTPGRRPHYPPWVHVLHKALAGVLGSHSKAARAMAHPTYWRTIRHRAAKHQPPRAPRRPPQRWHHNYAQRLLDEYTDKLLDTFRLLARRLARELGCLDPDAGVSHTSPARGQYVVGDGTVVAAPVRKATADHWAEQGGRHVHAGIEAQNGDSDTEFRYGTKFAMLSTRPDTIRNNRVILDVDAVPAGKGYGGEARVALDMIDRVVADADVRCDGVCYDGAFRGKHIDRAMKLGLTVLSPMHDSTRVPTAFARLECSCGDVHDLWTEDGRICERQILDAGDRHMQPCPVAKIYPRGNADDSHRWYIEFATPSCGTVHRTRIDTTDADRSCGYNRAEHLRQHVKTDDRGSVYDRCYGWREDSESLNNTLDRTLYGGRMIAFAAVRQLTVMLGFALGRNAIAAYLHRRRHPEERTA</sequence>
<proteinExistence type="predicted"/>
<organism evidence="1 2">
    <name type="scientific">Mycolicibacterium chlorophenolicum</name>
    <dbReference type="NCBI Taxonomy" id="37916"/>
    <lineage>
        <taxon>Bacteria</taxon>
        <taxon>Bacillati</taxon>
        <taxon>Actinomycetota</taxon>
        <taxon>Actinomycetes</taxon>
        <taxon>Mycobacteriales</taxon>
        <taxon>Mycobacteriaceae</taxon>
        <taxon>Mycolicibacterium</taxon>
    </lineage>
</organism>
<dbReference type="PATRIC" id="fig|37916.4.peg.1092"/>
<dbReference type="Proteomes" id="UP000036513">
    <property type="component" value="Unassembled WGS sequence"/>
</dbReference>
<gene>
    <name evidence="1" type="ORF">MCHLDSM_01208</name>
</gene>
<protein>
    <recommendedName>
        <fullName evidence="3">Transposase DDE domain protein</fullName>
    </recommendedName>
</protein>
<dbReference type="GeneID" id="71766296"/>
<name>A0A0J6WH60_9MYCO</name>